<evidence type="ECO:0000313" key="2">
    <source>
        <dbReference type="Proteomes" id="UP000828390"/>
    </source>
</evidence>
<name>A0A9D4I0G1_DREPO</name>
<reference evidence="1" key="1">
    <citation type="journal article" date="2019" name="bioRxiv">
        <title>The Genome of the Zebra Mussel, Dreissena polymorpha: A Resource for Invasive Species Research.</title>
        <authorList>
            <person name="McCartney M.A."/>
            <person name="Auch B."/>
            <person name="Kono T."/>
            <person name="Mallez S."/>
            <person name="Zhang Y."/>
            <person name="Obille A."/>
            <person name="Becker A."/>
            <person name="Abrahante J.E."/>
            <person name="Garbe J."/>
            <person name="Badalamenti J.P."/>
            <person name="Herman A."/>
            <person name="Mangelson H."/>
            <person name="Liachko I."/>
            <person name="Sullivan S."/>
            <person name="Sone E.D."/>
            <person name="Koren S."/>
            <person name="Silverstein K.A.T."/>
            <person name="Beckman K.B."/>
            <person name="Gohl D.M."/>
        </authorList>
    </citation>
    <scope>NUCLEOTIDE SEQUENCE</scope>
    <source>
        <strain evidence="1">Duluth1</strain>
        <tissue evidence="1">Whole animal</tissue>
    </source>
</reference>
<gene>
    <name evidence="1" type="ORF">DPMN_048730</name>
</gene>
<comment type="caution">
    <text evidence="1">The sequence shown here is derived from an EMBL/GenBank/DDBJ whole genome shotgun (WGS) entry which is preliminary data.</text>
</comment>
<dbReference type="Proteomes" id="UP000828390">
    <property type="component" value="Unassembled WGS sequence"/>
</dbReference>
<proteinExistence type="predicted"/>
<evidence type="ECO:0000313" key="1">
    <source>
        <dbReference type="EMBL" id="KAH3742000.1"/>
    </source>
</evidence>
<organism evidence="1 2">
    <name type="scientific">Dreissena polymorpha</name>
    <name type="common">Zebra mussel</name>
    <name type="synonym">Mytilus polymorpha</name>
    <dbReference type="NCBI Taxonomy" id="45954"/>
    <lineage>
        <taxon>Eukaryota</taxon>
        <taxon>Metazoa</taxon>
        <taxon>Spiralia</taxon>
        <taxon>Lophotrochozoa</taxon>
        <taxon>Mollusca</taxon>
        <taxon>Bivalvia</taxon>
        <taxon>Autobranchia</taxon>
        <taxon>Heteroconchia</taxon>
        <taxon>Euheterodonta</taxon>
        <taxon>Imparidentia</taxon>
        <taxon>Neoheterodontei</taxon>
        <taxon>Myida</taxon>
        <taxon>Dreissenoidea</taxon>
        <taxon>Dreissenidae</taxon>
        <taxon>Dreissena</taxon>
    </lineage>
</organism>
<reference evidence="1" key="2">
    <citation type="submission" date="2020-11" db="EMBL/GenBank/DDBJ databases">
        <authorList>
            <person name="McCartney M.A."/>
            <person name="Auch B."/>
            <person name="Kono T."/>
            <person name="Mallez S."/>
            <person name="Becker A."/>
            <person name="Gohl D.M."/>
            <person name="Silverstein K.A.T."/>
            <person name="Koren S."/>
            <person name="Bechman K.B."/>
            <person name="Herman A."/>
            <person name="Abrahante J.E."/>
            <person name="Garbe J."/>
        </authorList>
    </citation>
    <scope>NUCLEOTIDE SEQUENCE</scope>
    <source>
        <strain evidence="1">Duluth1</strain>
        <tissue evidence="1">Whole animal</tissue>
    </source>
</reference>
<dbReference type="EMBL" id="JAIWYP010000011">
    <property type="protein sequence ID" value="KAH3742000.1"/>
    <property type="molecule type" value="Genomic_DNA"/>
</dbReference>
<dbReference type="AlphaFoldDB" id="A0A9D4I0G1"/>
<keyword evidence="2" id="KW-1185">Reference proteome</keyword>
<accession>A0A9D4I0G1</accession>
<sequence>MVILGLPMIRRAVQQDMDGSAYDAAGEEQTRINVAMRTECWSFLMLYVGDTEKEGGDT</sequence>
<protein>
    <submittedName>
        <fullName evidence="1">Uncharacterized protein</fullName>
    </submittedName>
</protein>